<dbReference type="Pfam" id="PF13843">
    <property type="entry name" value="DDE_Tnp_1_7"/>
    <property type="match status" value="1"/>
</dbReference>
<dbReference type="OrthoDB" id="122438at2759"/>
<feature type="region of interest" description="Disordered" evidence="1">
    <location>
        <begin position="18"/>
        <end position="42"/>
    </location>
</feature>
<protein>
    <recommendedName>
        <fullName evidence="2">PiggyBac transposable element-derived protein domain-containing protein</fullName>
    </recommendedName>
</protein>
<reference evidence="3" key="1">
    <citation type="submission" date="2021-01" db="EMBL/GenBank/DDBJ databases">
        <title>Chromosome-level genome assembly of a human fungal pathogen reveals clustering of transcriptionally co-regulated genes.</title>
        <authorList>
            <person name="Voorhies M."/>
            <person name="Cohen S."/>
            <person name="Shea T.P."/>
            <person name="Petrus S."/>
            <person name="Munoz J.F."/>
            <person name="Poplawski S."/>
            <person name="Goldman W.E."/>
            <person name="Michael T."/>
            <person name="Cuomo C.A."/>
            <person name="Sil A."/>
            <person name="Beyhan S."/>
        </authorList>
    </citation>
    <scope>NUCLEOTIDE SEQUENCE</scope>
    <source>
        <strain evidence="3">WU24</strain>
    </source>
</reference>
<dbReference type="EMBL" id="CP069112">
    <property type="protein sequence ID" value="QSS62437.1"/>
    <property type="molecule type" value="Genomic_DNA"/>
</dbReference>
<feature type="compositionally biased region" description="Basic and acidic residues" evidence="1">
    <location>
        <begin position="18"/>
        <end position="31"/>
    </location>
</feature>
<accession>A0A8A1ME68</accession>
<dbReference type="AlphaFoldDB" id="A0A8A1ME68"/>
<sequence length="276" mass="31631">MTAAASHFEAWRDAQWGEKERKTWRNESEVQKKKRKKRYAPTGVRAVVAADRRAMPLDPSLGPMRKTSERADSPKLGVGFTNSCESMDLLVFVDDIGYPFVAHTKTPKKRKRPIEKVIAEIPSLESVKFLPMQATSQGPVLNLSIDINIESPYALFTLFFSEECFQQISNSTNLYAKLKKEDGDTDNEAPELSGVEMEIETEKIIVETSSISTSIIQPREWKKINPAEIKVFIDLLLYMEVHKSQRTDLYWRNDLKQGSIHSIQSYMSHTRFQQLK</sequence>
<organism evidence="3 4">
    <name type="scientific">Ajellomyces capsulatus</name>
    <name type="common">Darling's disease fungus</name>
    <name type="synonym">Histoplasma capsulatum</name>
    <dbReference type="NCBI Taxonomy" id="5037"/>
    <lineage>
        <taxon>Eukaryota</taxon>
        <taxon>Fungi</taxon>
        <taxon>Dikarya</taxon>
        <taxon>Ascomycota</taxon>
        <taxon>Pezizomycotina</taxon>
        <taxon>Eurotiomycetes</taxon>
        <taxon>Eurotiomycetidae</taxon>
        <taxon>Onygenales</taxon>
        <taxon>Ajellomycetaceae</taxon>
        <taxon>Histoplasma</taxon>
    </lineage>
</organism>
<evidence type="ECO:0000313" key="4">
    <source>
        <dbReference type="Proteomes" id="UP000663671"/>
    </source>
</evidence>
<gene>
    <name evidence="3" type="ORF">I7I51_02174</name>
</gene>
<dbReference type="VEuPathDB" id="FungiDB:I7I51_02174"/>
<evidence type="ECO:0000259" key="2">
    <source>
        <dbReference type="Pfam" id="PF13843"/>
    </source>
</evidence>
<evidence type="ECO:0000313" key="3">
    <source>
        <dbReference type="EMBL" id="QSS62437.1"/>
    </source>
</evidence>
<proteinExistence type="predicted"/>
<evidence type="ECO:0000256" key="1">
    <source>
        <dbReference type="SAM" id="MobiDB-lite"/>
    </source>
</evidence>
<dbReference type="PANTHER" id="PTHR46599">
    <property type="entry name" value="PIGGYBAC TRANSPOSABLE ELEMENT-DERIVED PROTEIN 4"/>
    <property type="match status" value="1"/>
</dbReference>
<dbReference type="Proteomes" id="UP000663671">
    <property type="component" value="Chromosome 7"/>
</dbReference>
<feature type="domain" description="PiggyBac transposable element-derived protein" evidence="2">
    <location>
        <begin position="151"/>
        <end position="275"/>
    </location>
</feature>
<dbReference type="PANTHER" id="PTHR46599:SF3">
    <property type="entry name" value="PIGGYBAC TRANSPOSABLE ELEMENT-DERIVED PROTEIN 4"/>
    <property type="match status" value="1"/>
</dbReference>
<name>A0A8A1ME68_AJECA</name>
<dbReference type="InterPro" id="IPR029526">
    <property type="entry name" value="PGBD"/>
</dbReference>